<dbReference type="AlphaFoldDB" id="A0A2A4X525"/>
<name>A0A2A4X525_9GAMM</name>
<dbReference type="SUPFAM" id="SSF51230">
    <property type="entry name" value="Single hybrid motif"/>
    <property type="match status" value="1"/>
</dbReference>
<dbReference type="CDD" id="cd06848">
    <property type="entry name" value="GCS_H"/>
    <property type="match status" value="1"/>
</dbReference>
<comment type="caution">
    <text evidence="6">The sequence shown here is derived from an EMBL/GenBank/DDBJ whole genome shotgun (WGS) entry which is preliminary data.</text>
</comment>
<dbReference type="InterPro" id="IPR003016">
    <property type="entry name" value="2-oxoA_DH_lipoyl-BS"/>
</dbReference>
<dbReference type="Pfam" id="PF01597">
    <property type="entry name" value="GCV_H"/>
    <property type="match status" value="1"/>
</dbReference>
<dbReference type="InterPro" id="IPR017453">
    <property type="entry name" value="GCV_H_sub"/>
</dbReference>
<gene>
    <name evidence="3 6" type="primary">gcvH</name>
    <name evidence="6" type="ORF">COB20_08445</name>
</gene>
<dbReference type="InterPro" id="IPR011053">
    <property type="entry name" value="Single_hybrid_motif"/>
</dbReference>
<evidence type="ECO:0000256" key="1">
    <source>
        <dbReference type="ARBA" id="ARBA00009249"/>
    </source>
</evidence>
<organism evidence="6 7">
    <name type="scientific">SAR86 cluster bacterium</name>
    <dbReference type="NCBI Taxonomy" id="2030880"/>
    <lineage>
        <taxon>Bacteria</taxon>
        <taxon>Pseudomonadati</taxon>
        <taxon>Pseudomonadota</taxon>
        <taxon>Gammaproteobacteria</taxon>
        <taxon>SAR86 cluster</taxon>
    </lineage>
</organism>
<protein>
    <recommendedName>
        <fullName evidence="3">Glycine cleavage system H protein</fullName>
    </recommendedName>
</protein>
<dbReference type="GO" id="GO:0005829">
    <property type="term" value="C:cytosol"/>
    <property type="evidence" value="ECO:0007669"/>
    <property type="project" value="TreeGrafter"/>
</dbReference>
<dbReference type="GO" id="GO:0005960">
    <property type="term" value="C:glycine cleavage complex"/>
    <property type="evidence" value="ECO:0007669"/>
    <property type="project" value="InterPro"/>
</dbReference>
<dbReference type="NCBIfam" id="NF002270">
    <property type="entry name" value="PRK01202.1"/>
    <property type="match status" value="1"/>
</dbReference>
<comment type="subunit">
    <text evidence="3">The glycine cleavage system is composed of four proteins: P, T, L and H.</text>
</comment>
<dbReference type="PROSITE" id="PS00189">
    <property type="entry name" value="LIPOYL"/>
    <property type="match status" value="1"/>
</dbReference>
<evidence type="ECO:0000259" key="5">
    <source>
        <dbReference type="PROSITE" id="PS50968"/>
    </source>
</evidence>
<dbReference type="Gene3D" id="2.40.50.100">
    <property type="match status" value="1"/>
</dbReference>
<dbReference type="GO" id="GO:0009249">
    <property type="term" value="P:protein lipoylation"/>
    <property type="evidence" value="ECO:0007669"/>
    <property type="project" value="TreeGrafter"/>
</dbReference>
<evidence type="ECO:0000256" key="4">
    <source>
        <dbReference type="PIRSR" id="PIRSR617453-50"/>
    </source>
</evidence>
<comment type="similarity">
    <text evidence="1 3">Belongs to the GcvH family.</text>
</comment>
<dbReference type="PANTHER" id="PTHR11715:SF3">
    <property type="entry name" value="GLYCINE CLEAVAGE SYSTEM H PROTEIN-RELATED"/>
    <property type="match status" value="1"/>
</dbReference>
<dbReference type="EMBL" id="NVUL01000047">
    <property type="protein sequence ID" value="PCI77229.1"/>
    <property type="molecule type" value="Genomic_DNA"/>
</dbReference>
<feature type="domain" description="Lipoyl-binding" evidence="5">
    <location>
        <begin position="24"/>
        <end position="106"/>
    </location>
</feature>
<dbReference type="NCBIfam" id="TIGR00527">
    <property type="entry name" value="gcvH"/>
    <property type="match status" value="1"/>
</dbReference>
<comment type="function">
    <text evidence="3">The glycine cleavage system catalyzes the degradation of glycine. The H protein shuttles the methylamine group of glycine from the P protein to the T protein.</text>
</comment>
<proteinExistence type="inferred from homology"/>
<accession>A0A2A4X525</accession>
<evidence type="ECO:0000313" key="6">
    <source>
        <dbReference type="EMBL" id="PCI77229.1"/>
    </source>
</evidence>
<evidence type="ECO:0000256" key="3">
    <source>
        <dbReference type="HAMAP-Rule" id="MF_00272"/>
    </source>
</evidence>
<evidence type="ECO:0000256" key="2">
    <source>
        <dbReference type="ARBA" id="ARBA00022823"/>
    </source>
</evidence>
<dbReference type="InterPro" id="IPR033753">
    <property type="entry name" value="GCV_H/Fam206"/>
</dbReference>
<sequence length="129" mass="14067">MSTYPDNLKYAATHEWVRLEEDGTATVGISNHAQDALGDIVFVELPEVGATVHAKDEVAVVESVKAASDVYSPISGEVIATNDMLADAPETVNAVPYDDGWFYKIQISDELELDELMDADAYSDHCEDD</sequence>
<dbReference type="PROSITE" id="PS50968">
    <property type="entry name" value="BIOTINYL_LIPOYL"/>
    <property type="match status" value="1"/>
</dbReference>
<feature type="modified residue" description="N6-lipoyllysine" evidence="3 4">
    <location>
        <position position="65"/>
    </location>
</feature>
<dbReference type="Proteomes" id="UP000218767">
    <property type="component" value="Unassembled WGS sequence"/>
</dbReference>
<keyword evidence="2 3" id="KW-0450">Lipoyl</keyword>
<dbReference type="GO" id="GO:0019464">
    <property type="term" value="P:glycine decarboxylation via glycine cleavage system"/>
    <property type="evidence" value="ECO:0007669"/>
    <property type="project" value="UniProtKB-UniRule"/>
</dbReference>
<reference evidence="7" key="1">
    <citation type="submission" date="2017-08" db="EMBL/GenBank/DDBJ databases">
        <title>A dynamic microbial community with high functional redundancy inhabits the cold, oxic subseafloor aquifer.</title>
        <authorList>
            <person name="Tully B.J."/>
            <person name="Wheat C.G."/>
            <person name="Glazer B.T."/>
            <person name="Huber J.A."/>
        </authorList>
    </citation>
    <scope>NUCLEOTIDE SEQUENCE [LARGE SCALE GENOMIC DNA]</scope>
</reference>
<dbReference type="PANTHER" id="PTHR11715">
    <property type="entry name" value="GLYCINE CLEAVAGE SYSTEM H PROTEIN"/>
    <property type="match status" value="1"/>
</dbReference>
<dbReference type="InterPro" id="IPR002930">
    <property type="entry name" value="GCV_H"/>
</dbReference>
<dbReference type="HAMAP" id="MF_00272">
    <property type="entry name" value="GcvH"/>
    <property type="match status" value="1"/>
</dbReference>
<comment type="cofactor">
    <cofactor evidence="3">
        <name>(R)-lipoate</name>
        <dbReference type="ChEBI" id="CHEBI:83088"/>
    </cofactor>
    <text evidence="3">Binds 1 lipoyl cofactor covalently.</text>
</comment>
<evidence type="ECO:0000313" key="7">
    <source>
        <dbReference type="Proteomes" id="UP000218767"/>
    </source>
</evidence>
<dbReference type="InterPro" id="IPR000089">
    <property type="entry name" value="Biotin_lipoyl"/>
</dbReference>